<dbReference type="InterPro" id="IPR044283">
    <property type="entry name" value="FAMA/SPEECHLESS/MUTE-like"/>
</dbReference>
<comment type="caution">
    <text evidence="7">The sequence shown here is derived from an EMBL/GenBank/DDBJ whole genome shotgun (WGS) entry which is preliminary data.</text>
</comment>
<protein>
    <submittedName>
        <fullName evidence="7">Transcription factor</fullName>
    </submittedName>
</protein>
<dbReference type="PANTHER" id="PTHR46684">
    <property type="entry name" value="TRANSCRIPTION FACTOR FAMA"/>
    <property type="match status" value="1"/>
</dbReference>
<dbReference type="GO" id="GO:0045893">
    <property type="term" value="P:positive regulation of DNA-templated transcription"/>
    <property type="evidence" value="ECO:0007669"/>
    <property type="project" value="TreeGrafter"/>
</dbReference>
<keyword evidence="8" id="KW-1185">Reference proteome</keyword>
<keyword evidence="2" id="KW-0805">Transcription regulation</keyword>
<evidence type="ECO:0000256" key="3">
    <source>
        <dbReference type="ARBA" id="ARBA00023125"/>
    </source>
</evidence>
<evidence type="ECO:0000256" key="4">
    <source>
        <dbReference type="ARBA" id="ARBA00023163"/>
    </source>
</evidence>
<dbReference type="Pfam" id="PF22754">
    <property type="entry name" value="bHLH-TF_ACT-like_plant"/>
    <property type="match status" value="1"/>
</dbReference>
<dbReference type="GO" id="GO:0010052">
    <property type="term" value="P:guard cell differentiation"/>
    <property type="evidence" value="ECO:0007669"/>
    <property type="project" value="InterPro"/>
</dbReference>
<dbReference type="SUPFAM" id="SSF55021">
    <property type="entry name" value="ACT-like"/>
    <property type="match status" value="1"/>
</dbReference>
<feature type="domain" description="BHLH" evidence="6">
    <location>
        <begin position="226"/>
        <end position="277"/>
    </location>
</feature>
<keyword evidence="3" id="KW-0238">DNA-binding</keyword>
<evidence type="ECO:0000313" key="7">
    <source>
        <dbReference type="EMBL" id="KAJ7953948.1"/>
    </source>
</evidence>
<dbReference type="Proteomes" id="UP001163823">
    <property type="component" value="Chromosome 10"/>
</dbReference>
<dbReference type="EMBL" id="JARAOO010000010">
    <property type="protein sequence ID" value="KAJ7953948.1"/>
    <property type="molecule type" value="Genomic_DNA"/>
</dbReference>
<dbReference type="InterPro" id="IPR011598">
    <property type="entry name" value="bHLH_dom"/>
</dbReference>
<dbReference type="Pfam" id="PF00010">
    <property type="entry name" value="HLH"/>
    <property type="match status" value="1"/>
</dbReference>
<dbReference type="CDD" id="cd04873">
    <property type="entry name" value="ACT_UUR-ACR-like"/>
    <property type="match status" value="1"/>
</dbReference>
<dbReference type="SMART" id="SM00353">
    <property type="entry name" value="HLH"/>
    <property type="match status" value="1"/>
</dbReference>
<dbReference type="PROSITE" id="PS50888">
    <property type="entry name" value="BHLH"/>
    <property type="match status" value="1"/>
</dbReference>
<keyword evidence="5" id="KW-0539">Nucleus</keyword>
<sequence length="435" mass="49341">MLHICVVLPPKVFFSETCIIAGKLRPTMHPTSFNTLEYSFDYHQNQQQSGIMDYMPNNPLQPQIAASSSGFYGSSSSFDKLSFADMMQFADFGVPKLALNQTKNNCQEESGMDPIYFLKFPVVNNTLEDDNHQTLMVNPQPDGGAAGEARENEEIISFKVGNMEENLKVVGEEERGARIKNEEAQILHNNLHILGEAHDLQKNLIKEQKNKRKRSRAIKTSEEVESQRMTHIAVERSRRKQMNEHLRVLRLLMPGSYVQRGDQASIIGGAIDFVRELEQLLECLESRKRRRLIGDSSDLGIQVQNQPQQHIPPQPPFFPHLPNVSNDQMKLVMDYDDAREVETAENKSCLADVEVKVLGFDAMIKILCRRRPGQLIKTIAALEDLQLNILHTNITTIEQTVLYSFNVKVVGDSRFTAEDIASSVQQIFSFIHANM</sequence>
<dbReference type="SUPFAM" id="SSF47459">
    <property type="entry name" value="HLH, helix-loop-helix DNA-binding domain"/>
    <property type="match status" value="1"/>
</dbReference>
<organism evidence="7 8">
    <name type="scientific">Quillaja saponaria</name>
    <name type="common">Soap bark tree</name>
    <dbReference type="NCBI Taxonomy" id="32244"/>
    <lineage>
        <taxon>Eukaryota</taxon>
        <taxon>Viridiplantae</taxon>
        <taxon>Streptophyta</taxon>
        <taxon>Embryophyta</taxon>
        <taxon>Tracheophyta</taxon>
        <taxon>Spermatophyta</taxon>
        <taxon>Magnoliopsida</taxon>
        <taxon>eudicotyledons</taxon>
        <taxon>Gunneridae</taxon>
        <taxon>Pentapetalae</taxon>
        <taxon>rosids</taxon>
        <taxon>fabids</taxon>
        <taxon>Fabales</taxon>
        <taxon>Quillajaceae</taxon>
        <taxon>Quillaja</taxon>
    </lineage>
</organism>
<dbReference type="GO" id="GO:0005634">
    <property type="term" value="C:nucleus"/>
    <property type="evidence" value="ECO:0007669"/>
    <property type="project" value="UniProtKB-SubCell"/>
</dbReference>
<evidence type="ECO:0000259" key="6">
    <source>
        <dbReference type="PROSITE" id="PS50888"/>
    </source>
</evidence>
<dbReference type="GO" id="GO:0003677">
    <property type="term" value="F:DNA binding"/>
    <property type="evidence" value="ECO:0007669"/>
    <property type="project" value="UniProtKB-KW"/>
</dbReference>
<dbReference type="InterPro" id="IPR054502">
    <property type="entry name" value="bHLH-TF_ACT-like_plant"/>
</dbReference>
<dbReference type="FunFam" id="4.10.280.10:FF:000050">
    <property type="entry name" value="Basic helix-loop-helix transcription factor"/>
    <property type="match status" value="1"/>
</dbReference>
<evidence type="ECO:0000256" key="2">
    <source>
        <dbReference type="ARBA" id="ARBA00023015"/>
    </source>
</evidence>
<dbReference type="AlphaFoldDB" id="A0AAD7L9Y1"/>
<keyword evidence="4" id="KW-0804">Transcription</keyword>
<reference evidence="7" key="1">
    <citation type="journal article" date="2023" name="Science">
        <title>Elucidation of the pathway for biosynthesis of saponin adjuvants from the soapbark tree.</title>
        <authorList>
            <person name="Reed J."/>
            <person name="Orme A."/>
            <person name="El-Demerdash A."/>
            <person name="Owen C."/>
            <person name="Martin L.B.B."/>
            <person name="Misra R.C."/>
            <person name="Kikuchi S."/>
            <person name="Rejzek M."/>
            <person name="Martin A.C."/>
            <person name="Harkess A."/>
            <person name="Leebens-Mack J."/>
            <person name="Louveau T."/>
            <person name="Stephenson M.J."/>
            <person name="Osbourn A."/>
        </authorList>
    </citation>
    <scope>NUCLEOTIDE SEQUENCE</scope>
    <source>
        <strain evidence="7">S10</strain>
    </source>
</reference>
<dbReference type="PANTHER" id="PTHR46684:SF6">
    <property type="entry name" value="TRANSCRIPTION FACTOR FAMA"/>
    <property type="match status" value="1"/>
</dbReference>
<proteinExistence type="predicted"/>
<comment type="subcellular location">
    <subcellularLocation>
        <location evidence="1">Nucleus</location>
    </subcellularLocation>
</comment>
<dbReference type="InterPro" id="IPR045865">
    <property type="entry name" value="ACT-like_dom_sf"/>
</dbReference>
<evidence type="ECO:0000256" key="1">
    <source>
        <dbReference type="ARBA" id="ARBA00004123"/>
    </source>
</evidence>
<accession>A0AAD7L9Y1</accession>
<dbReference type="InterPro" id="IPR036638">
    <property type="entry name" value="HLH_DNA-bd_sf"/>
</dbReference>
<gene>
    <name evidence="7" type="ORF">O6P43_025582</name>
</gene>
<name>A0AAD7L9Y1_QUISA</name>
<evidence type="ECO:0000313" key="8">
    <source>
        <dbReference type="Proteomes" id="UP001163823"/>
    </source>
</evidence>
<dbReference type="Gene3D" id="4.10.280.10">
    <property type="entry name" value="Helix-loop-helix DNA-binding domain"/>
    <property type="match status" value="1"/>
</dbReference>
<dbReference type="GO" id="GO:0046983">
    <property type="term" value="F:protein dimerization activity"/>
    <property type="evidence" value="ECO:0007669"/>
    <property type="project" value="InterPro"/>
</dbReference>
<evidence type="ECO:0000256" key="5">
    <source>
        <dbReference type="ARBA" id="ARBA00023242"/>
    </source>
</evidence>
<dbReference type="GO" id="GO:0003700">
    <property type="term" value="F:DNA-binding transcription factor activity"/>
    <property type="evidence" value="ECO:0007669"/>
    <property type="project" value="InterPro"/>
</dbReference>
<dbReference type="KEGG" id="qsa:O6P43_025582"/>